<proteinExistence type="inferred from homology"/>
<dbReference type="GO" id="GO:0016592">
    <property type="term" value="C:mediator complex"/>
    <property type="evidence" value="ECO:0007669"/>
    <property type="project" value="InterPro"/>
</dbReference>
<gene>
    <name evidence="6" type="ORF">CPELLU_LOCUS10945</name>
</gene>
<keyword evidence="3" id="KW-0805">Transcription regulation</keyword>
<comment type="similarity">
    <text evidence="2">Belongs to the Mediator complex subunit 22 family.</text>
</comment>
<reference evidence="6" key="1">
    <citation type="submission" date="2021-06" db="EMBL/GenBank/DDBJ databases">
        <authorList>
            <person name="Kallberg Y."/>
            <person name="Tangrot J."/>
            <person name="Rosling A."/>
        </authorList>
    </citation>
    <scope>NUCLEOTIDE SEQUENCE</scope>
    <source>
        <strain evidence="6">FL966</strain>
    </source>
</reference>
<evidence type="ECO:0000256" key="4">
    <source>
        <dbReference type="ARBA" id="ARBA00023163"/>
    </source>
</evidence>
<comment type="caution">
    <text evidence="6">The sequence shown here is derived from an EMBL/GenBank/DDBJ whole genome shotgun (WGS) entry which is preliminary data.</text>
</comment>
<sequence length="174" mass="20025">MRQSSVEAIAHESKRTATQIKHRYTNPTQNVFFSNLEEDLNKKLDNEIEQLTTSFRDIVKESGFYASARIPNRDNDSREVAKDEYRNALDEYVCELRAANIVRACETLLTLTHDLKTTLLLNDTQTLMQLRESRKNALNARTQKIKHKIIQLNDAVSDAIWEMECVLGEGLPNN</sequence>
<dbReference type="InterPro" id="IPR009332">
    <property type="entry name" value="Med22"/>
</dbReference>
<dbReference type="EMBL" id="CAJVQA010009330">
    <property type="protein sequence ID" value="CAG8683755.1"/>
    <property type="molecule type" value="Genomic_DNA"/>
</dbReference>
<dbReference type="PANTHER" id="PTHR12434:SF6">
    <property type="entry name" value="MEDIATOR OF RNA POLYMERASE II TRANSCRIPTION SUBUNIT 22"/>
    <property type="match status" value="1"/>
</dbReference>
<keyword evidence="4" id="KW-0804">Transcription</keyword>
<evidence type="ECO:0000313" key="6">
    <source>
        <dbReference type="EMBL" id="CAG8683755.1"/>
    </source>
</evidence>
<evidence type="ECO:0000256" key="1">
    <source>
        <dbReference type="ARBA" id="ARBA00004123"/>
    </source>
</evidence>
<evidence type="ECO:0000313" key="7">
    <source>
        <dbReference type="Proteomes" id="UP000789759"/>
    </source>
</evidence>
<name>A0A9N9HG96_9GLOM</name>
<accession>A0A9N9HG96</accession>
<evidence type="ECO:0000256" key="2">
    <source>
        <dbReference type="ARBA" id="ARBA00005942"/>
    </source>
</evidence>
<protein>
    <submittedName>
        <fullName evidence="6">5627_t:CDS:1</fullName>
    </submittedName>
</protein>
<dbReference type="GO" id="GO:0003712">
    <property type="term" value="F:transcription coregulator activity"/>
    <property type="evidence" value="ECO:0007669"/>
    <property type="project" value="InterPro"/>
</dbReference>
<comment type="subcellular location">
    <subcellularLocation>
        <location evidence="1">Nucleus</location>
    </subcellularLocation>
</comment>
<dbReference type="Proteomes" id="UP000789759">
    <property type="component" value="Unassembled WGS sequence"/>
</dbReference>
<keyword evidence="7" id="KW-1185">Reference proteome</keyword>
<dbReference type="PANTHER" id="PTHR12434">
    <property type="entry name" value="MEDIATOR OF RNA POLYMERASE II TRANSCRIPTION SUBUNIT 22"/>
    <property type="match status" value="1"/>
</dbReference>
<dbReference type="AlphaFoldDB" id="A0A9N9HG96"/>
<dbReference type="OrthoDB" id="203279at2759"/>
<dbReference type="GO" id="GO:0006357">
    <property type="term" value="P:regulation of transcription by RNA polymerase II"/>
    <property type="evidence" value="ECO:0007669"/>
    <property type="project" value="InterPro"/>
</dbReference>
<evidence type="ECO:0000256" key="5">
    <source>
        <dbReference type="ARBA" id="ARBA00023242"/>
    </source>
</evidence>
<keyword evidence="5" id="KW-0539">Nucleus</keyword>
<dbReference type="Pfam" id="PF06179">
    <property type="entry name" value="Med22"/>
    <property type="match status" value="1"/>
</dbReference>
<evidence type="ECO:0000256" key="3">
    <source>
        <dbReference type="ARBA" id="ARBA00023015"/>
    </source>
</evidence>
<organism evidence="6 7">
    <name type="scientific">Cetraspora pellucida</name>
    <dbReference type="NCBI Taxonomy" id="1433469"/>
    <lineage>
        <taxon>Eukaryota</taxon>
        <taxon>Fungi</taxon>
        <taxon>Fungi incertae sedis</taxon>
        <taxon>Mucoromycota</taxon>
        <taxon>Glomeromycotina</taxon>
        <taxon>Glomeromycetes</taxon>
        <taxon>Diversisporales</taxon>
        <taxon>Gigasporaceae</taxon>
        <taxon>Cetraspora</taxon>
    </lineage>
</organism>